<dbReference type="STRING" id="4155.A0A022RAV6"/>
<dbReference type="SMART" id="SM00367">
    <property type="entry name" value="LRR_CC"/>
    <property type="match status" value="9"/>
</dbReference>
<proteinExistence type="predicted"/>
<dbReference type="Gene3D" id="3.80.10.10">
    <property type="entry name" value="Ribonuclease Inhibitor"/>
    <property type="match status" value="2"/>
</dbReference>
<dbReference type="KEGG" id="egt:105958616"/>
<dbReference type="OrthoDB" id="550575at2759"/>
<evidence type="ECO:0000313" key="2">
    <source>
        <dbReference type="EMBL" id="EYU36868.1"/>
    </source>
</evidence>
<dbReference type="GO" id="GO:0031146">
    <property type="term" value="P:SCF-dependent proteasomal ubiquitin-dependent protein catabolic process"/>
    <property type="evidence" value="ECO:0000318"/>
    <property type="project" value="GO_Central"/>
</dbReference>
<dbReference type="OMA" id="MERETMD"/>
<dbReference type="Pfam" id="PF13516">
    <property type="entry name" value="LRR_6"/>
    <property type="match status" value="2"/>
</dbReference>
<evidence type="ECO:0000259" key="1">
    <source>
        <dbReference type="Pfam" id="PF25372"/>
    </source>
</evidence>
<reference evidence="2 3" key="1">
    <citation type="journal article" date="2013" name="Proc. Natl. Acad. Sci. U.S.A.">
        <title>Fine-scale variation in meiotic recombination in Mimulus inferred from population shotgun sequencing.</title>
        <authorList>
            <person name="Hellsten U."/>
            <person name="Wright K.M."/>
            <person name="Jenkins J."/>
            <person name="Shu S."/>
            <person name="Yuan Y."/>
            <person name="Wessler S.R."/>
            <person name="Schmutz J."/>
            <person name="Willis J.H."/>
            <person name="Rokhsar D.S."/>
        </authorList>
    </citation>
    <scope>NUCLEOTIDE SEQUENCE [LARGE SCALE GENOMIC DNA]</scope>
    <source>
        <strain evidence="3">cv. DUN x IM62</strain>
    </source>
</reference>
<dbReference type="InterPro" id="IPR001611">
    <property type="entry name" value="Leu-rich_rpt"/>
</dbReference>
<dbReference type="SUPFAM" id="SSF52047">
    <property type="entry name" value="RNI-like"/>
    <property type="match status" value="1"/>
</dbReference>
<dbReference type="Pfam" id="PF25372">
    <property type="entry name" value="DUF7885"/>
    <property type="match status" value="1"/>
</dbReference>
<organism evidence="2 3">
    <name type="scientific">Erythranthe guttata</name>
    <name type="common">Yellow monkey flower</name>
    <name type="synonym">Mimulus guttatus</name>
    <dbReference type="NCBI Taxonomy" id="4155"/>
    <lineage>
        <taxon>Eukaryota</taxon>
        <taxon>Viridiplantae</taxon>
        <taxon>Streptophyta</taxon>
        <taxon>Embryophyta</taxon>
        <taxon>Tracheophyta</taxon>
        <taxon>Spermatophyta</taxon>
        <taxon>Magnoliopsida</taxon>
        <taxon>eudicotyledons</taxon>
        <taxon>Gunneridae</taxon>
        <taxon>Pentapetalae</taxon>
        <taxon>asterids</taxon>
        <taxon>lamiids</taxon>
        <taxon>Lamiales</taxon>
        <taxon>Phrymaceae</taxon>
        <taxon>Erythranthe</taxon>
    </lineage>
</organism>
<dbReference type="Gene3D" id="1.20.1280.50">
    <property type="match status" value="1"/>
</dbReference>
<dbReference type="eggNOG" id="KOG1947">
    <property type="taxonomic scope" value="Eukaryota"/>
</dbReference>
<protein>
    <recommendedName>
        <fullName evidence="1">F-box/LRR-repeat protein 15-like leucin rich repeat domain-containing protein</fullName>
    </recommendedName>
</protein>
<dbReference type="PANTHER" id="PTHR13318:SF190">
    <property type="entry name" value="PARTNER OF PAIRED, ISOFORM B"/>
    <property type="match status" value="1"/>
</dbReference>
<dbReference type="FunFam" id="1.20.1280.50:FF:000023">
    <property type="entry name" value="F-box/LRR-repeat protein 4"/>
    <property type="match status" value="1"/>
</dbReference>
<gene>
    <name evidence="2" type="ORF">MIMGU_mgv1a008373mg</name>
</gene>
<dbReference type="AlphaFoldDB" id="A0A022RAV6"/>
<dbReference type="EMBL" id="KI630583">
    <property type="protein sequence ID" value="EYU36867.1"/>
    <property type="molecule type" value="Genomic_DNA"/>
</dbReference>
<feature type="domain" description="F-box/LRR-repeat protein 15-like leucin rich repeat" evidence="1">
    <location>
        <begin position="72"/>
        <end position="178"/>
    </location>
</feature>
<dbReference type="CDD" id="cd22159">
    <property type="entry name" value="F-box_AtTIR1-like"/>
    <property type="match status" value="1"/>
</dbReference>
<dbReference type="EMBL" id="KI630583">
    <property type="protein sequence ID" value="EYU36868.1"/>
    <property type="molecule type" value="Genomic_DNA"/>
</dbReference>
<dbReference type="PANTHER" id="PTHR13318">
    <property type="entry name" value="PARTNER OF PAIRED, ISOFORM B-RELATED"/>
    <property type="match status" value="1"/>
</dbReference>
<dbReference type="InterPro" id="IPR006553">
    <property type="entry name" value="Leu-rich_rpt_Cys-con_subtyp"/>
</dbReference>
<dbReference type="Proteomes" id="UP000030748">
    <property type="component" value="Unassembled WGS sequence"/>
</dbReference>
<sequence>MDDPPTSVLQLPDDCLHIIFQRLDSSSDRDSFGLACHRWLRIQNSSRRSLQLLVGPSMNIDSCHLHRLLDRFSQLQSLSLAGCTELLDSGLSALLDNGSKLQILHLDCCYGITDHGLSFVASGCPNLAIISLHRCNITDVGLETLSKSCLVLKDVNLSYCSLISDHGVGAISKNCRQLRAVDISHCRSVNGVGFKGCSQTLTYLEAASCDFEPEGMMAIFSGGGLEYLNISSINWWINGHGLSLISARFISKLRVLNFRLYRTIGDDAILTISKGCPLLQEWSLALCHGIGIAGWESIGSNCFNLERLNVNGCRYLCDEGLRALRDGCKRLRYLYLGRCRRISSTAIEMFKCLRSDVEIGDEEAMCIAPDWAFRL</sequence>
<name>A0A022RAV6_ERYGU</name>
<keyword evidence="3" id="KW-1185">Reference proteome</keyword>
<dbReference type="SUPFAM" id="SSF81383">
    <property type="entry name" value="F-box domain"/>
    <property type="match status" value="1"/>
</dbReference>
<accession>A0A022RAV6</accession>
<dbReference type="InterPro" id="IPR057207">
    <property type="entry name" value="FBXL15_LRR"/>
</dbReference>
<dbReference type="InterPro" id="IPR036047">
    <property type="entry name" value="F-box-like_dom_sf"/>
</dbReference>
<evidence type="ECO:0000313" key="3">
    <source>
        <dbReference type="Proteomes" id="UP000030748"/>
    </source>
</evidence>
<dbReference type="GO" id="GO:0019005">
    <property type="term" value="C:SCF ubiquitin ligase complex"/>
    <property type="evidence" value="ECO:0000318"/>
    <property type="project" value="GO_Central"/>
</dbReference>
<dbReference type="InterPro" id="IPR032675">
    <property type="entry name" value="LRR_dom_sf"/>
</dbReference>